<keyword evidence="1" id="KW-1133">Transmembrane helix</keyword>
<keyword evidence="1" id="KW-0812">Transmembrane</keyword>
<dbReference type="InterPro" id="IPR045584">
    <property type="entry name" value="Pilin-like"/>
</dbReference>
<evidence type="ECO:0000256" key="1">
    <source>
        <dbReference type="SAM" id="Phobius"/>
    </source>
</evidence>
<dbReference type="RefSeq" id="WP_171533611.1">
    <property type="nucleotide sequence ID" value="NZ_JABERH010000002.1"/>
</dbReference>
<dbReference type="Proteomes" id="UP000532147">
    <property type="component" value="Unassembled WGS sequence"/>
</dbReference>
<keyword evidence="1" id="KW-0472">Membrane</keyword>
<evidence type="ECO:0000313" key="2">
    <source>
        <dbReference type="EMBL" id="NNH37333.1"/>
    </source>
</evidence>
<dbReference type="EMBL" id="JABERH010000002">
    <property type="protein sequence ID" value="NNH37333.1"/>
    <property type="molecule type" value="Genomic_DNA"/>
</dbReference>
<gene>
    <name evidence="2" type="ORF">HLH11_01455</name>
</gene>
<comment type="caution">
    <text evidence="2">The sequence shown here is derived from an EMBL/GenBank/DDBJ whole genome shotgun (WGS) entry which is preliminary data.</text>
</comment>
<proteinExistence type="predicted"/>
<dbReference type="Pfam" id="PF07963">
    <property type="entry name" value="N_methyl"/>
    <property type="match status" value="1"/>
</dbReference>
<organism evidence="2 3">
    <name type="scientific">Acinetobacter terrae</name>
    <dbReference type="NCBI Taxonomy" id="2731247"/>
    <lineage>
        <taxon>Bacteria</taxon>
        <taxon>Pseudomonadati</taxon>
        <taxon>Pseudomonadota</taxon>
        <taxon>Gammaproteobacteria</taxon>
        <taxon>Moraxellales</taxon>
        <taxon>Moraxellaceae</taxon>
        <taxon>Acinetobacter</taxon>
        <taxon>Acinetobacter Taxon 24</taxon>
    </lineage>
</organism>
<name>A0A8E4F718_9GAMM</name>
<dbReference type="SUPFAM" id="SSF54523">
    <property type="entry name" value="Pili subunits"/>
    <property type="match status" value="1"/>
</dbReference>
<protein>
    <submittedName>
        <fullName evidence="2">Prepilin-type N-terminal cleavage/methylation domain-containing protein</fullName>
    </submittedName>
</protein>
<dbReference type="AlphaFoldDB" id="A0A8E4F718"/>
<dbReference type="Gene3D" id="3.30.700.10">
    <property type="entry name" value="Glycoprotein, Type 4 Pilin"/>
    <property type="match status" value="1"/>
</dbReference>
<feature type="transmembrane region" description="Helical" evidence="1">
    <location>
        <begin position="20"/>
        <end position="41"/>
    </location>
</feature>
<sequence length="156" mass="16803">MWWFNIMVSQQHGVTLIELMIAIALLAMLALAIFPLGRAWVANAQITKTEKLFLEAYSRAKNEAIRNPNAVTIDSTTSAAVLIVNNTNKTITVRNKDDSTADSMVLQVAIEPTVTVTLSNVCSNKIPLNNNAYVMTANCTVYTISANGGTNATGAL</sequence>
<accession>A0A8E4F718</accession>
<dbReference type="InterPro" id="IPR012902">
    <property type="entry name" value="N_methyl_site"/>
</dbReference>
<evidence type="ECO:0000313" key="3">
    <source>
        <dbReference type="Proteomes" id="UP000532147"/>
    </source>
</evidence>
<dbReference type="NCBIfam" id="TIGR02532">
    <property type="entry name" value="IV_pilin_GFxxxE"/>
    <property type="match status" value="1"/>
</dbReference>
<dbReference type="PROSITE" id="PS00409">
    <property type="entry name" value="PROKAR_NTER_METHYL"/>
    <property type="match status" value="1"/>
</dbReference>
<reference evidence="2 3" key="1">
    <citation type="submission" date="2020-04" db="EMBL/GenBank/DDBJ databases">
        <title>Acinetobacter Taxon 24.</title>
        <authorList>
            <person name="Nemec A."/>
            <person name="Radolfova-Krizova L."/>
            <person name="Higgins P.G."/>
            <person name="Spanelova P."/>
        </authorList>
    </citation>
    <scope>NUCLEOTIDE SEQUENCE [LARGE SCALE GENOMIC DNA]</scope>
    <source>
        <strain evidence="2 3">ANC 4280</strain>
    </source>
</reference>